<organism evidence="3 4">
    <name type="scientific">Tolypocladium ophioglossoides (strain CBS 100239)</name>
    <name type="common">Snaketongue truffleclub</name>
    <name type="synonym">Elaphocordyceps ophioglossoides</name>
    <dbReference type="NCBI Taxonomy" id="1163406"/>
    <lineage>
        <taxon>Eukaryota</taxon>
        <taxon>Fungi</taxon>
        <taxon>Dikarya</taxon>
        <taxon>Ascomycota</taxon>
        <taxon>Pezizomycotina</taxon>
        <taxon>Sordariomycetes</taxon>
        <taxon>Hypocreomycetidae</taxon>
        <taxon>Hypocreales</taxon>
        <taxon>Ophiocordycipitaceae</taxon>
        <taxon>Tolypocladium</taxon>
    </lineage>
</organism>
<evidence type="ECO:0000313" key="3">
    <source>
        <dbReference type="EMBL" id="KND87390.1"/>
    </source>
</evidence>
<comment type="caution">
    <text evidence="3">The sequence shown here is derived from an EMBL/GenBank/DDBJ whole genome shotgun (WGS) entry which is preliminary data.</text>
</comment>
<evidence type="ECO:0000256" key="1">
    <source>
        <dbReference type="SAM" id="MobiDB-lite"/>
    </source>
</evidence>
<proteinExistence type="predicted"/>
<feature type="compositionally biased region" description="Low complexity" evidence="1">
    <location>
        <begin position="224"/>
        <end position="245"/>
    </location>
</feature>
<name>A0A0L0N0S5_TOLOC</name>
<feature type="compositionally biased region" description="Basic and acidic residues" evidence="1">
    <location>
        <begin position="52"/>
        <end position="61"/>
    </location>
</feature>
<feature type="region of interest" description="Disordered" evidence="1">
    <location>
        <begin position="184"/>
        <end position="245"/>
    </location>
</feature>
<evidence type="ECO:0000313" key="4">
    <source>
        <dbReference type="Proteomes" id="UP000036947"/>
    </source>
</evidence>
<dbReference type="AlphaFoldDB" id="A0A0L0N0S5"/>
<gene>
    <name evidence="3" type="ORF">TOPH_08007</name>
</gene>
<sequence>MRLTTVLAALAALSPLVAAHGRINVATGDADGNTTALGIQGGVAPGTGRNRPGPDHGGGKNTIDDLSRAVDLSGSTLPQVSSNGGTISVTYHVVTTDGAGPLQAMIDSTRTGQFSQGTPDEVVTQNKANGLLARLTKRAANVNQNFVRSSPEVQLGKALQRLPPRGRQHHRAGPFGGVVAFQIAQGAGGPPAPAPGAATPAAPATPAGNQLQGDGVAAPGNVEAQGAGNGRNAGTRGQNAKRFTA</sequence>
<keyword evidence="2" id="KW-0732">Signal</keyword>
<dbReference type="PANTHER" id="PTHR34618:SF4">
    <property type="entry name" value="CAS1"/>
    <property type="match status" value="1"/>
</dbReference>
<feature type="signal peptide" evidence="2">
    <location>
        <begin position="1"/>
        <end position="19"/>
    </location>
</feature>
<dbReference type="PANTHER" id="PTHR34618">
    <property type="entry name" value="SURFACE PROTEIN MAS1, PUTATIVE-RELATED"/>
    <property type="match status" value="1"/>
</dbReference>
<dbReference type="OrthoDB" id="5418436at2759"/>
<reference evidence="3 4" key="1">
    <citation type="journal article" date="2015" name="BMC Genomics">
        <title>The genome of the truffle-parasite Tolypocladium ophioglossoides and the evolution of antifungal peptaibiotics.</title>
        <authorList>
            <person name="Quandt C.A."/>
            <person name="Bushley K.E."/>
            <person name="Spatafora J.W."/>
        </authorList>
    </citation>
    <scope>NUCLEOTIDE SEQUENCE [LARGE SCALE GENOMIC DNA]</scope>
    <source>
        <strain evidence="3 4">CBS 100239</strain>
    </source>
</reference>
<dbReference type="Pfam" id="PF11327">
    <property type="entry name" value="Egh16-like"/>
    <property type="match status" value="1"/>
</dbReference>
<dbReference type="InterPro" id="IPR021476">
    <property type="entry name" value="Egh16-like"/>
</dbReference>
<feature type="chain" id="PRO_5005544779" evidence="2">
    <location>
        <begin position="20"/>
        <end position="245"/>
    </location>
</feature>
<protein>
    <submittedName>
        <fullName evidence="3">Uncharacterized protein</fullName>
    </submittedName>
</protein>
<dbReference type="EMBL" id="LFRF01000037">
    <property type="protein sequence ID" value="KND87390.1"/>
    <property type="molecule type" value="Genomic_DNA"/>
</dbReference>
<dbReference type="Proteomes" id="UP000036947">
    <property type="component" value="Unassembled WGS sequence"/>
</dbReference>
<feature type="compositionally biased region" description="Low complexity" evidence="1">
    <location>
        <begin position="195"/>
        <end position="208"/>
    </location>
</feature>
<evidence type="ECO:0000256" key="2">
    <source>
        <dbReference type="SAM" id="SignalP"/>
    </source>
</evidence>
<keyword evidence="4" id="KW-1185">Reference proteome</keyword>
<accession>A0A0L0N0S5</accession>
<feature type="region of interest" description="Disordered" evidence="1">
    <location>
        <begin position="34"/>
        <end position="61"/>
    </location>
</feature>